<feature type="domain" description="Sodium/calcium exchanger membrane region" evidence="6">
    <location>
        <begin position="184"/>
        <end position="322"/>
    </location>
</feature>
<dbReference type="Proteomes" id="UP000603317">
    <property type="component" value="Unassembled WGS sequence"/>
</dbReference>
<dbReference type="Gene3D" id="1.20.1420.30">
    <property type="entry name" value="NCX, central ion-binding region"/>
    <property type="match status" value="2"/>
</dbReference>
<evidence type="ECO:0000313" key="8">
    <source>
        <dbReference type="Proteomes" id="UP000603317"/>
    </source>
</evidence>
<comment type="caution">
    <text evidence="7">The sequence shown here is derived from an EMBL/GenBank/DDBJ whole genome shotgun (WGS) entry which is preliminary data.</text>
</comment>
<feature type="transmembrane region" description="Helical" evidence="5">
    <location>
        <begin position="127"/>
        <end position="144"/>
    </location>
</feature>
<dbReference type="NCBIfam" id="TIGR00367">
    <property type="entry name" value="calcium/sodium antiporter"/>
    <property type="match status" value="1"/>
</dbReference>
<gene>
    <name evidence="7" type="primary">yrbG</name>
    <name evidence="7" type="ORF">GCM10010923_12770</name>
</gene>
<feature type="transmembrane region" description="Helical" evidence="5">
    <location>
        <begin position="217"/>
        <end position="240"/>
    </location>
</feature>
<reference evidence="8" key="1">
    <citation type="journal article" date="2019" name="Int. J. Syst. Evol. Microbiol.">
        <title>The Global Catalogue of Microorganisms (GCM) 10K type strain sequencing project: providing services to taxonomists for standard genome sequencing and annotation.</title>
        <authorList>
            <consortium name="The Broad Institute Genomics Platform"/>
            <consortium name="The Broad Institute Genome Sequencing Center for Infectious Disease"/>
            <person name="Wu L."/>
            <person name="Ma J."/>
        </authorList>
    </citation>
    <scope>NUCLEOTIDE SEQUENCE [LARGE SCALE GENOMIC DNA]</scope>
    <source>
        <strain evidence="8">CGMCC 1.15297</strain>
    </source>
</reference>
<name>A0ABQ1FA62_9SPHN</name>
<dbReference type="RefSeq" id="WP_188641909.1">
    <property type="nucleotide sequence ID" value="NZ_BMID01000001.1"/>
</dbReference>
<dbReference type="PANTHER" id="PTHR10846:SF8">
    <property type="entry name" value="INNER MEMBRANE PROTEIN YRBG"/>
    <property type="match status" value="1"/>
</dbReference>
<keyword evidence="2 5" id="KW-0812">Transmembrane</keyword>
<feature type="transmembrane region" description="Helical" evidence="5">
    <location>
        <begin position="68"/>
        <end position="94"/>
    </location>
</feature>
<feature type="transmembrane region" description="Helical" evidence="5">
    <location>
        <begin position="309"/>
        <end position="326"/>
    </location>
</feature>
<dbReference type="InterPro" id="IPR004481">
    <property type="entry name" value="K/Na/Ca-exchanger"/>
</dbReference>
<evidence type="ECO:0000256" key="4">
    <source>
        <dbReference type="ARBA" id="ARBA00023136"/>
    </source>
</evidence>
<organism evidence="7 8">
    <name type="scientific">Blastomonas marina</name>
    <dbReference type="NCBI Taxonomy" id="1867408"/>
    <lineage>
        <taxon>Bacteria</taxon>
        <taxon>Pseudomonadati</taxon>
        <taxon>Pseudomonadota</taxon>
        <taxon>Alphaproteobacteria</taxon>
        <taxon>Sphingomonadales</taxon>
        <taxon>Sphingomonadaceae</taxon>
        <taxon>Blastomonas</taxon>
    </lineage>
</organism>
<feature type="transmembrane region" description="Helical" evidence="5">
    <location>
        <begin position="179"/>
        <end position="205"/>
    </location>
</feature>
<evidence type="ECO:0000259" key="6">
    <source>
        <dbReference type="Pfam" id="PF01699"/>
    </source>
</evidence>
<evidence type="ECO:0000313" key="7">
    <source>
        <dbReference type="EMBL" id="GGA04750.1"/>
    </source>
</evidence>
<dbReference type="Gene3D" id="6.10.280.80">
    <property type="entry name" value="NCX, peripheral helical region"/>
    <property type="match status" value="1"/>
</dbReference>
<keyword evidence="4 5" id="KW-0472">Membrane</keyword>
<accession>A0ABQ1FA62</accession>
<keyword evidence="3 5" id="KW-1133">Transmembrane helix</keyword>
<keyword evidence="8" id="KW-1185">Reference proteome</keyword>
<proteinExistence type="predicted"/>
<dbReference type="EMBL" id="BMID01000001">
    <property type="protein sequence ID" value="GGA04750.1"/>
    <property type="molecule type" value="Genomic_DNA"/>
</dbReference>
<dbReference type="InterPro" id="IPR004837">
    <property type="entry name" value="NaCa_Exmemb"/>
</dbReference>
<dbReference type="InterPro" id="IPR044880">
    <property type="entry name" value="NCX_ion-bd_dom_sf"/>
</dbReference>
<evidence type="ECO:0000256" key="1">
    <source>
        <dbReference type="ARBA" id="ARBA00004141"/>
    </source>
</evidence>
<comment type="subcellular location">
    <subcellularLocation>
        <location evidence="1">Membrane</location>
        <topology evidence="1">Multi-pass membrane protein</topology>
    </subcellularLocation>
</comment>
<evidence type="ECO:0000256" key="2">
    <source>
        <dbReference type="ARBA" id="ARBA00022692"/>
    </source>
</evidence>
<feature type="transmembrane region" description="Helical" evidence="5">
    <location>
        <begin position="35"/>
        <end position="56"/>
    </location>
</feature>
<evidence type="ECO:0000256" key="5">
    <source>
        <dbReference type="SAM" id="Phobius"/>
    </source>
</evidence>
<feature type="transmembrane region" description="Helical" evidence="5">
    <location>
        <begin position="100"/>
        <end position="118"/>
    </location>
</feature>
<evidence type="ECO:0000256" key="3">
    <source>
        <dbReference type="ARBA" id="ARBA00022989"/>
    </source>
</evidence>
<protein>
    <submittedName>
        <fullName evidence="7">Sodium:calcium antiporter</fullName>
    </submittedName>
</protein>
<feature type="transmembrane region" description="Helical" evidence="5">
    <location>
        <begin position="246"/>
        <end position="271"/>
    </location>
</feature>
<feature type="transmembrane region" description="Helical" evidence="5">
    <location>
        <begin position="283"/>
        <end position="303"/>
    </location>
</feature>
<dbReference type="Pfam" id="PF01699">
    <property type="entry name" value="Na_Ca_ex"/>
    <property type="match status" value="2"/>
</dbReference>
<feature type="domain" description="Sodium/calcium exchanger membrane region" evidence="6">
    <location>
        <begin position="5"/>
        <end position="144"/>
    </location>
</feature>
<sequence>MTATILFLLLGFVLLVGGGELLVRGAVRIAERLGLSPMLIGLTIVGLGTSTPELAASVQAALAGSPGIALGNIVGSNIANTLMILGAAALIAPAVMSHSVLWRDGMVGVGGVLLLMLAGQTIGLDRWAGAGFLVVLAAYLWLAFKQEATGVHGAAGDRALAVEGADPALLPHDEPSGSLWSAGGFFLVGMALIVAGGVVLVDAAVDIAGRLGVSDTVIGLTIVAAGTSLPELATTIIAAIRKQGDIALGNVLGSNIFNIFFIGGITGLVAPGPIPGGILQTDLWILLAAAVAAIVFAYTGGRLGRREGGVLLASYVLFILFTAGLLRF</sequence>
<dbReference type="PANTHER" id="PTHR10846">
    <property type="entry name" value="SODIUM/POTASSIUM/CALCIUM EXCHANGER"/>
    <property type="match status" value="1"/>
</dbReference>